<dbReference type="Gene3D" id="3.40.50.300">
    <property type="entry name" value="P-loop containing nucleotide triphosphate hydrolases"/>
    <property type="match status" value="1"/>
</dbReference>
<dbReference type="Proteomes" id="UP000250266">
    <property type="component" value="Unassembled WGS sequence"/>
</dbReference>
<proteinExistence type="predicted"/>
<gene>
    <name evidence="1" type="ORF">K432DRAFT_302411</name>
</gene>
<dbReference type="EMBL" id="KV745071">
    <property type="protein sequence ID" value="OCK78249.1"/>
    <property type="molecule type" value="Genomic_DNA"/>
</dbReference>
<dbReference type="InterPro" id="IPR027417">
    <property type="entry name" value="P-loop_NTPase"/>
</dbReference>
<dbReference type="AlphaFoldDB" id="A0A8E2E6U4"/>
<keyword evidence="2" id="KW-1185">Reference proteome</keyword>
<sequence length="89" mass="10297">ITLDYAYWVKAEFPEVSVFWVHASNAERSHQAFSQIAVSCQIPGYKDPKTDIVKLVKAWLERKDQRPWLMIVDNANDIEVLFSSKKAVE</sequence>
<name>A0A8E2E6U4_9PEZI</name>
<evidence type="ECO:0000313" key="2">
    <source>
        <dbReference type="Proteomes" id="UP000250266"/>
    </source>
</evidence>
<organism evidence="1 2">
    <name type="scientific">Lepidopterella palustris CBS 459.81</name>
    <dbReference type="NCBI Taxonomy" id="1314670"/>
    <lineage>
        <taxon>Eukaryota</taxon>
        <taxon>Fungi</taxon>
        <taxon>Dikarya</taxon>
        <taxon>Ascomycota</taxon>
        <taxon>Pezizomycotina</taxon>
        <taxon>Dothideomycetes</taxon>
        <taxon>Pleosporomycetidae</taxon>
        <taxon>Mytilinidiales</taxon>
        <taxon>Argynnaceae</taxon>
        <taxon>Lepidopterella</taxon>
    </lineage>
</organism>
<accession>A0A8E2E6U4</accession>
<feature type="non-terminal residue" evidence="1">
    <location>
        <position position="1"/>
    </location>
</feature>
<evidence type="ECO:0000313" key="1">
    <source>
        <dbReference type="EMBL" id="OCK78249.1"/>
    </source>
</evidence>
<dbReference type="OrthoDB" id="20872at2759"/>
<protein>
    <submittedName>
        <fullName evidence="1">Uncharacterized protein</fullName>
    </submittedName>
</protein>
<reference evidence="1 2" key="1">
    <citation type="journal article" date="2016" name="Nat. Commun.">
        <title>Ectomycorrhizal ecology is imprinted in the genome of the dominant symbiotic fungus Cenococcum geophilum.</title>
        <authorList>
            <consortium name="DOE Joint Genome Institute"/>
            <person name="Peter M."/>
            <person name="Kohler A."/>
            <person name="Ohm R.A."/>
            <person name="Kuo A."/>
            <person name="Krutzmann J."/>
            <person name="Morin E."/>
            <person name="Arend M."/>
            <person name="Barry K.W."/>
            <person name="Binder M."/>
            <person name="Choi C."/>
            <person name="Clum A."/>
            <person name="Copeland A."/>
            <person name="Grisel N."/>
            <person name="Haridas S."/>
            <person name="Kipfer T."/>
            <person name="LaButti K."/>
            <person name="Lindquist E."/>
            <person name="Lipzen A."/>
            <person name="Maire R."/>
            <person name="Meier B."/>
            <person name="Mihaltcheva S."/>
            <person name="Molinier V."/>
            <person name="Murat C."/>
            <person name="Poggeler S."/>
            <person name="Quandt C.A."/>
            <person name="Sperisen C."/>
            <person name="Tritt A."/>
            <person name="Tisserant E."/>
            <person name="Crous P.W."/>
            <person name="Henrissat B."/>
            <person name="Nehls U."/>
            <person name="Egli S."/>
            <person name="Spatafora J.W."/>
            <person name="Grigoriev I.V."/>
            <person name="Martin F.M."/>
        </authorList>
    </citation>
    <scope>NUCLEOTIDE SEQUENCE [LARGE SCALE GENOMIC DNA]</scope>
    <source>
        <strain evidence="1 2">CBS 459.81</strain>
    </source>
</reference>